<sequence>MCSCQLPTDLSNYVWAFDKNNFELNNPDYQDIYISIAPKDYFHWDGGLVEIIGIQEVYESTFECCDIQSFIETNRIEFSQDLDDLINKNADCTCLYCFDYDLFFAKYGNLTFVNNGKECSHSYRHIDTYLSNIEYLIF</sequence>
<gene>
    <name evidence="1" type="ORF">LCDPAC02_02360</name>
</gene>
<organism evidence="1">
    <name type="scientific">Pithovirus LCDPAC02</name>
    <dbReference type="NCBI Taxonomy" id="2506601"/>
    <lineage>
        <taxon>Viruses</taxon>
        <taxon>Pithoviruses</taxon>
    </lineage>
</organism>
<accession>A0A481YQ45</accession>
<reference evidence="1" key="1">
    <citation type="journal article" date="2019" name="MBio">
        <title>Virus Genomes from Deep Sea Sediments Expand the Ocean Megavirome and Support Independent Origins of Viral Gigantism.</title>
        <authorList>
            <person name="Backstrom D."/>
            <person name="Yutin N."/>
            <person name="Jorgensen S.L."/>
            <person name="Dharamshi J."/>
            <person name="Homa F."/>
            <person name="Zaremba-Niedwiedzka K."/>
            <person name="Spang A."/>
            <person name="Wolf Y.I."/>
            <person name="Koonin E.V."/>
            <person name="Ettema T.J."/>
        </authorList>
    </citation>
    <scope>NUCLEOTIDE SEQUENCE</scope>
</reference>
<evidence type="ECO:0000313" key="1">
    <source>
        <dbReference type="EMBL" id="QBK85037.1"/>
    </source>
</evidence>
<dbReference type="EMBL" id="MK500301">
    <property type="protein sequence ID" value="QBK85037.1"/>
    <property type="molecule type" value="Genomic_DNA"/>
</dbReference>
<proteinExistence type="predicted"/>
<protein>
    <submittedName>
        <fullName evidence="1">Uncharacterized protein</fullName>
    </submittedName>
</protein>
<name>A0A481YQ45_9VIRU</name>